<feature type="region of interest" description="Disordered" evidence="6">
    <location>
        <begin position="565"/>
        <end position="604"/>
    </location>
</feature>
<feature type="domain" description="CP-type G" evidence="7">
    <location>
        <begin position="130"/>
        <end position="378"/>
    </location>
</feature>
<keyword evidence="9" id="KW-1185">Reference proteome</keyword>
<proteinExistence type="predicted"/>
<evidence type="ECO:0000256" key="2">
    <source>
        <dbReference type="ARBA" id="ARBA00022490"/>
    </source>
</evidence>
<evidence type="ECO:0000256" key="4">
    <source>
        <dbReference type="ARBA" id="ARBA00022801"/>
    </source>
</evidence>
<comment type="caution">
    <text evidence="8">The sequence shown here is derived from an EMBL/GenBank/DDBJ whole genome shotgun (WGS) entry which is preliminary data.</text>
</comment>
<feature type="compositionally biased region" description="Basic residues" evidence="6">
    <location>
        <begin position="585"/>
        <end position="604"/>
    </location>
</feature>
<organism evidence="8 9">
    <name type="scientific">Ceratobasidium theobromae</name>
    <dbReference type="NCBI Taxonomy" id="1582974"/>
    <lineage>
        <taxon>Eukaryota</taxon>
        <taxon>Fungi</taxon>
        <taxon>Dikarya</taxon>
        <taxon>Basidiomycota</taxon>
        <taxon>Agaricomycotina</taxon>
        <taxon>Agaricomycetes</taxon>
        <taxon>Cantharellales</taxon>
        <taxon>Ceratobasidiaceae</taxon>
        <taxon>Ceratobasidium</taxon>
    </lineage>
</organism>
<reference evidence="8" key="1">
    <citation type="journal article" date="2019" name="Fungal Biol. Biotechnol.">
        <title>Draft genome sequence of fastidious pathogen Ceratobasidium theobromae, which causes vascular-streak dieback in Theobroma cacao.</title>
        <authorList>
            <person name="Ali S.S."/>
            <person name="Asman A."/>
            <person name="Shao J."/>
            <person name="Firmansyah A.P."/>
            <person name="Susilo A.W."/>
            <person name="Rosmana A."/>
            <person name="McMahon P."/>
            <person name="Junaid M."/>
            <person name="Guest D."/>
            <person name="Kheng T.Y."/>
            <person name="Meinhardt L.W."/>
            <person name="Bailey B.A."/>
        </authorList>
    </citation>
    <scope>NUCLEOTIDE SEQUENCE [LARGE SCALE GENOMIC DNA]</scope>
    <source>
        <strain evidence="8">CT2</strain>
    </source>
</reference>
<evidence type="ECO:0000259" key="7">
    <source>
        <dbReference type="PROSITE" id="PS51721"/>
    </source>
</evidence>
<dbReference type="EMBL" id="SSOP01000064">
    <property type="protein sequence ID" value="KAB5592454.1"/>
    <property type="molecule type" value="Genomic_DNA"/>
</dbReference>
<keyword evidence="4" id="KW-0378">Hydrolase</keyword>
<dbReference type="SUPFAM" id="SSF52540">
    <property type="entry name" value="P-loop containing nucleoside triphosphate hydrolases"/>
    <property type="match status" value="1"/>
</dbReference>
<evidence type="ECO:0000313" key="9">
    <source>
        <dbReference type="Proteomes" id="UP000383932"/>
    </source>
</evidence>
<evidence type="ECO:0000313" key="8">
    <source>
        <dbReference type="EMBL" id="KAB5592454.1"/>
    </source>
</evidence>
<dbReference type="Proteomes" id="UP000383932">
    <property type="component" value="Unassembled WGS sequence"/>
</dbReference>
<dbReference type="CDD" id="cd01857">
    <property type="entry name" value="HSR1_MMR1"/>
    <property type="match status" value="1"/>
</dbReference>
<dbReference type="InterPro" id="IPR027417">
    <property type="entry name" value="P-loop_NTPase"/>
</dbReference>
<dbReference type="InterPro" id="IPR006073">
    <property type="entry name" value="GTP-bd"/>
</dbReference>
<dbReference type="PROSITE" id="PS51721">
    <property type="entry name" value="G_CP"/>
    <property type="match status" value="1"/>
</dbReference>
<accession>A0A5N5QLB0</accession>
<feature type="compositionally biased region" description="Basic and acidic residues" evidence="6">
    <location>
        <begin position="268"/>
        <end position="278"/>
    </location>
</feature>
<dbReference type="InterPro" id="IPR030378">
    <property type="entry name" value="G_CP_dom"/>
</dbReference>
<dbReference type="InterPro" id="IPR043358">
    <property type="entry name" value="GNL1-like"/>
</dbReference>
<keyword evidence="2" id="KW-0963">Cytoplasm</keyword>
<keyword evidence="3" id="KW-0547">Nucleotide-binding</keyword>
<protein>
    <submittedName>
        <fullName evidence="8">Ribosome biogenesis GTPase Lsg1</fullName>
    </submittedName>
</protein>
<dbReference type="GO" id="GO:0003924">
    <property type="term" value="F:GTPase activity"/>
    <property type="evidence" value="ECO:0007669"/>
    <property type="project" value="InterPro"/>
</dbReference>
<evidence type="ECO:0000256" key="6">
    <source>
        <dbReference type="SAM" id="MobiDB-lite"/>
    </source>
</evidence>
<evidence type="ECO:0000256" key="1">
    <source>
        <dbReference type="ARBA" id="ARBA00004496"/>
    </source>
</evidence>
<dbReference type="Gene3D" id="3.40.50.300">
    <property type="entry name" value="P-loop containing nucleotide triphosphate hydrolases"/>
    <property type="match status" value="1"/>
</dbReference>
<reference evidence="8" key="2">
    <citation type="submission" date="2019-04" db="EMBL/GenBank/DDBJ databases">
        <authorList>
            <person name="Ali S."/>
            <person name="Shao J."/>
            <person name="Asman A."/>
            <person name="Bailey B."/>
        </authorList>
    </citation>
    <scope>NUCLEOTIDE SEQUENCE</scope>
    <source>
        <strain evidence="8">CT2</strain>
    </source>
</reference>
<dbReference type="PANTHER" id="PTHR45709:SF2">
    <property type="entry name" value="LARGE SUBUNIT GTPASE 1 HOMOLOG"/>
    <property type="match status" value="1"/>
</dbReference>
<dbReference type="GO" id="GO:0000054">
    <property type="term" value="P:ribosomal subunit export from nucleus"/>
    <property type="evidence" value="ECO:0007669"/>
    <property type="project" value="TreeGrafter"/>
</dbReference>
<comment type="subcellular location">
    <subcellularLocation>
        <location evidence="1">Cytoplasm</location>
    </subcellularLocation>
</comment>
<dbReference type="Pfam" id="PF01926">
    <property type="entry name" value="MMR_HSR1"/>
    <property type="match status" value="1"/>
</dbReference>
<sequence>MAPPKTNRNQVGLGRAIINRKIKDARAREESDKYTTDLDTGLQSITQERDLDAFLNTAQLAGKEFTAERQNVTIVQNASANSNPYLLSTQEEKETLQRHAQNKDRLRVPRSLQEAENFLLTPFERNIAVWRQLWRVVERAHLVVQIVDARNPLRFRCADLDAYIHDVEGPEGEHGSGPTGLRRCLLLVNKADLLTADQRLEWAEYFEKRGIRFAFFSAANAKALQEAKRLSEEAKLAHDLPQQGDPATDDEHESKQGSADEASKLAPHSHEDAHHHLPVDVGEADDPRTRVLTVLELEELFVGSAPDLSGFATATVPAPCKLVVGLVGYPNVGKSSTINALLGEKKVSVSSTPGKTKHFQTIHLPDMILCDCPGLVFPQFATTKAELVCDGVLPIDQMREHVGPIGLVVRRIPRDVLQGTYGLRIRRRAEAELEGQEDVTAEDVLVSYAIARGFARAGQGLPDEARAARYILKDYVAGKLLYSHPPPGVDADTFNARARELARARLGAAGKKLAPTTRVGKSADTYVPTMTPSVDREFFESGGLAASAFVKGGKPFIRARMFPHQNTIGDDGRASVDQTPDGARSKKHNKGNKRAKQRSGRGYE</sequence>
<dbReference type="GO" id="GO:0005829">
    <property type="term" value="C:cytosol"/>
    <property type="evidence" value="ECO:0007669"/>
    <property type="project" value="TreeGrafter"/>
</dbReference>
<name>A0A5N5QLB0_9AGAM</name>
<dbReference type="AlphaFoldDB" id="A0A5N5QLB0"/>
<dbReference type="GO" id="GO:0005525">
    <property type="term" value="F:GTP binding"/>
    <property type="evidence" value="ECO:0007669"/>
    <property type="project" value="UniProtKB-KW"/>
</dbReference>
<feature type="region of interest" description="Disordered" evidence="6">
    <location>
        <begin position="238"/>
        <end position="283"/>
    </location>
</feature>
<dbReference type="PANTHER" id="PTHR45709">
    <property type="entry name" value="LARGE SUBUNIT GTPASE 1 HOMOLOG-RELATED"/>
    <property type="match status" value="1"/>
</dbReference>
<evidence type="ECO:0000256" key="3">
    <source>
        <dbReference type="ARBA" id="ARBA00022741"/>
    </source>
</evidence>
<gene>
    <name evidence="8" type="ORF">CTheo_4101</name>
</gene>
<keyword evidence="5" id="KW-0342">GTP-binding</keyword>
<evidence type="ECO:0000256" key="5">
    <source>
        <dbReference type="ARBA" id="ARBA00023134"/>
    </source>
</evidence>
<dbReference type="OrthoDB" id="61815at2759"/>